<keyword evidence="3" id="KW-1185">Reference proteome</keyword>
<comment type="caution">
    <text evidence="2">The sequence shown here is derived from an EMBL/GenBank/DDBJ whole genome shotgun (WGS) entry which is preliminary data.</text>
</comment>
<dbReference type="InterPro" id="IPR012373">
    <property type="entry name" value="Ferrdict_sens_TM"/>
</dbReference>
<dbReference type="Proteomes" id="UP000092713">
    <property type="component" value="Unassembled WGS sequence"/>
</dbReference>
<feature type="domain" description="FecR protein" evidence="1">
    <location>
        <begin position="53"/>
        <end position="148"/>
    </location>
</feature>
<dbReference type="AlphaFoldDB" id="A0A1A7C4W0"/>
<dbReference type="PANTHER" id="PTHR30273">
    <property type="entry name" value="PERIPLASMIC SIGNAL SENSOR AND SIGMA FACTOR ACTIVATOR FECR-RELATED"/>
    <property type="match status" value="1"/>
</dbReference>
<dbReference type="PANTHER" id="PTHR30273:SF2">
    <property type="entry name" value="PROTEIN FECR"/>
    <property type="match status" value="1"/>
</dbReference>
<dbReference type="OrthoDB" id="1100567at2"/>
<gene>
    <name evidence="2" type="ORF">ASR47_101217</name>
</gene>
<sequence>MSISPDLERPRKAASRRLWPVLAMAAGAVLACAMGVRAWSHWLAQPLMVKACSTARGEQSEVQLDDGSRLRLDGATRLEVRYYPTHREVTLFDGQALFAVQDDDDRPFQVRAGPLRAMAHGARFAVRHAPDAAHHEQVRVAVEQGRVRVDNVTAKSADHAVQLAAGQQVWGKAHGVSAVSQLGAADLSPWLAPLLP</sequence>
<dbReference type="Pfam" id="PF04773">
    <property type="entry name" value="FecR"/>
    <property type="match status" value="1"/>
</dbReference>
<evidence type="ECO:0000313" key="2">
    <source>
        <dbReference type="EMBL" id="OBV39795.1"/>
    </source>
</evidence>
<dbReference type="RefSeq" id="WP_150127734.1">
    <property type="nucleotide sequence ID" value="NZ_LOCQ01000051.1"/>
</dbReference>
<evidence type="ECO:0000259" key="1">
    <source>
        <dbReference type="Pfam" id="PF04773"/>
    </source>
</evidence>
<name>A0A1A7C4W0_9BURK</name>
<protein>
    <submittedName>
        <fullName evidence="2">Transmembrane sensor</fullName>
    </submittedName>
</protein>
<dbReference type="EMBL" id="LOCQ01000051">
    <property type="protein sequence ID" value="OBV39795.1"/>
    <property type="molecule type" value="Genomic_DNA"/>
</dbReference>
<keyword evidence="2" id="KW-0472">Membrane</keyword>
<organism evidence="2 3">
    <name type="scientific">Janthinobacterium psychrotolerans</name>
    <dbReference type="NCBI Taxonomy" id="1747903"/>
    <lineage>
        <taxon>Bacteria</taxon>
        <taxon>Pseudomonadati</taxon>
        <taxon>Pseudomonadota</taxon>
        <taxon>Betaproteobacteria</taxon>
        <taxon>Burkholderiales</taxon>
        <taxon>Oxalobacteraceae</taxon>
        <taxon>Janthinobacterium</taxon>
    </lineage>
</organism>
<reference evidence="2 3" key="1">
    <citation type="submission" date="2016-04" db="EMBL/GenBank/DDBJ databases">
        <title>Draft genome sequence of Janthinobacterium psychrotolerans sp. nov., isolated from freshwater sediments in Denmark.</title>
        <authorList>
            <person name="Gong X."/>
            <person name="Skrivergaard S."/>
            <person name="Korsgaard B.S."/>
            <person name="Schreiber L."/>
            <person name="Marshall I.P."/>
            <person name="Finster K."/>
            <person name="Schramm A."/>
        </authorList>
    </citation>
    <scope>NUCLEOTIDE SEQUENCE [LARGE SCALE GENOMIC DNA]</scope>
    <source>
        <strain evidence="2 3">S3-2</strain>
    </source>
</reference>
<dbReference type="STRING" id="1747903.ASR47_101217"/>
<keyword evidence="2" id="KW-0812">Transmembrane</keyword>
<evidence type="ECO:0000313" key="3">
    <source>
        <dbReference type="Proteomes" id="UP000092713"/>
    </source>
</evidence>
<proteinExistence type="predicted"/>
<dbReference type="Gene3D" id="2.60.120.1440">
    <property type="match status" value="1"/>
</dbReference>
<dbReference type="InterPro" id="IPR006860">
    <property type="entry name" value="FecR"/>
</dbReference>
<accession>A0A1A7C4W0</accession>
<dbReference type="GO" id="GO:0016989">
    <property type="term" value="F:sigma factor antagonist activity"/>
    <property type="evidence" value="ECO:0007669"/>
    <property type="project" value="TreeGrafter"/>
</dbReference>